<dbReference type="Pfam" id="PF25539">
    <property type="entry name" value="Bestrophin_2"/>
    <property type="match status" value="1"/>
</dbReference>
<evidence type="ECO:0000256" key="6">
    <source>
        <dbReference type="ARBA" id="ARBA00023065"/>
    </source>
</evidence>
<evidence type="ECO:0000313" key="9">
    <source>
        <dbReference type="Proteomes" id="UP001530400"/>
    </source>
</evidence>
<evidence type="ECO:0008006" key="10">
    <source>
        <dbReference type="Google" id="ProtNLM"/>
    </source>
</evidence>
<dbReference type="InterPro" id="IPR044669">
    <property type="entry name" value="YneE/VCCN1/2-like"/>
</dbReference>
<proteinExistence type="predicted"/>
<evidence type="ECO:0000256" key="1">
    <source>
        <dbReference type="ARBA" id="ARBA00004651"/>
    </source>
</evidence>
<dbReference type="EMBL" id="JALLPJ020000708">
    <property type="protein sequence ID" value="KAL3784992.1"/>
    <property type="molecule type" value="Genomic_DNA"/>
</dbReference>
<evidence type="ECO:0000256" key="5">
    <source>
        <dbReference type="ARBA" id="ARBA00022989"/>
    </source>
</evidence>
<keyword evidence="3" id="KW-1003">Cell membrane</keyword>
<reference evidence="8 9" key="1">
    <citation type="submission" date="2024-10" db="EMBL/GenBank/DDBJ databases">
        <title>Updated reference genomes for cyclostephanoid diatoms.</title>
        <authorList>
            <person name="Roberts W.R."/>
            <person name="Alverson A.J."/>
        </authorList>
    </citation>
    <scope>NUCLEOTIDE SEQUENCE [LARGE SCALE GENOMIC DNA]</scope>
    <source>
        <strain evidence="8 9">AJA010-31</strain>
    </source>
</reference>
<keyword evidence="2" id="KW-0813">Transport</keyword>
<dbReference type="GO" id="GO:0006811">
    <property type="term" value="P:monoatomic ion transport"/>
    <property type="evidence" value="ECO:0007669"/>
    <property type="project" value="UniProtKB-KW"/>
</dbReference>
<dbReference type="AlphaFoldDB" id="A0ABD3PAF6"/>
<keyword evidence="6" id="KW-0406">Ion transport</keyword>
<keyword evidence="5" id="KW-1133">Transmembrane helix</keyword>
<dbReference type="Proteomes" id="UP001530400">
    <property type="component" value="Unassembled WGS sequence"/>
</dbReference>
<organism evidence="8 9">
    <name type="scientific">Cyclotella atomus</name>
    <dbReference type="NCBI Taxonomy" id="382360"/>
    <lineage>
        <taxon>Eukaryota</taxon>
        <taxon>Sar</taxon>
        <taxon>Stramenopiles</taxon>
        <taxon>Ochrophyta</taxon>
        <taxon>Bacillariophyta</taxon>
        <taxon>Coscinodiscophyceae</taxon>
        <taxon>Thalassiosirophycidae</taxon>
        <taxon>Stephanodiscales</taxon>
        <taxon>Stephanodiscaceae</taxon>
        <taxon>Cyclotella</taxon>
    </lineage>
</organism>
<comment type="subcellular location">
    <subcellularLocation>
        <location evidence="1">Cell membrane</location>
        <topology evidence="1">Multi-pass membrane protein</topology>
    </subcellularLocation>
</comment>
<keyword evidence="9" id="KW-1185">Reference proteome</keyword>
<accession>A0ABD3PAF6</accession>
<evidence type="ECO:0000256" key="3">
    <source>
        <dbReference type="ARBA" id="ARBA00022475"/>
    </source>
</evidence>
<keyword evidence="4" id="KW-0812">Transmembrane</keyword>
<protein>
    <recommendedName>
        <fullName evidence="10">Metallo-beta-lactamase domain-containing protein</fullName>
    </recommendedName>
</protein>
<keyword evidence="7" id="KW-0472">Membrane</keyword>
<evidence type="ECO:0000256" key="7">
    <source>
        <dbReference type="ARBA" id="ARBA00023136"/>
    </source>
</evidence>
<dbReference type="PANTHER" id="PTHR33281">
    <property type="entry name" value="UPF0187 PROTEIN YNEE"/>
    <property type="match status" value="1"/>
</dbReference>
<dbReference type="PANTHER" id="PTHR33281:SF19">
    <property type="entry name" value="VOLTAGE-DEPENDENT ANION CHANNEL-FORMING PROTEIN YNEE"/>
    <property type="match status" value="1"/>
</dbReference>
<evidence type="ECO:0000313" key="8">
    <source>
        <dbReference type="EMBL" id="KAL3784992.1"/>
    </source>
</evidence>
<evidence type="ECO:0000256" key="4">
    <source>
        <dbReference type="ARBA" id="ARBA00022692"/>
    </source>
</evidence>
<sequence length="536" mass="60665">MATIDGAQVYDADEPYVPPVKQSSTPMDFSKESYSNTYTKVADGVYVISQTHRPHLKDSMPELNSRGYVFEVSTQEDGKHLIMSGMPGSQSAGNVKQLEKDLGLALKLIVTSGDFHHMSMSGWLDAFPEAIFVHSALKFPTTRNGKEILANKKYKKRIILEKGFEMTSLKKYEDTIKFFAFNQFLVYPDAPFMTATEGKVGKGSTMSYLMKFPPCDQPFLAIWFYHIPTKQLVIEHNFNFFMSKEQLAKASSMLRMMMKTNDFSSCAKEKMPTGPKTEAGCKAHCEQMAEILKLDVRAINDYHTYPGVQIRIYSSQQDFVKDFGGLLAKTGENDPTGEKMFKLQNSSSGCGQIGKVVDGIPGCVGVYVLLGVRKARLPLEEWELLYGETLDNGTKTKVSKSKVNGDDVNRIKNEKMIDLDPATVILHKMNQYLHEASYETKNPPTIFNFYLWTMGVEIIKDLGWLSLPVMGIISWLLYGLEEIGHLIEQPFVPVTDRPSYLIEDSEDDEGKLNMMIELPRQCLMILGYWFVRWLRG</sequence>
<name>A0ABD3PAF6_9STRA</name>
<evidence type="ECO:0000256" key="2">
    <source>
        <dbReference type="ARBA" id="ARBA00022448"/>
    </source>
</evidence>
<gene>
    <name evidence="8" type="ORF">ACHAWO_010266</name>
</gene>
<dbReference type="GO" id="GO:0005886">
    <property type="term" value="C:plasma membrane"/>
    <property type="evidence" value="ECO:0007669"/>
    <property type="project" value="UniProtKB-SubCell"/>
</dbReference>
<comment type="caution">
    <text evidence="8">The sequence shown here is derived from an EMBL/GenBank/DDBJ whole genome shotgun (WGS) entry which is preliminary data.</text>
</comment>